<dbReference type="PROSITE" id="PS50235">
    <property type="entry name" value="USP_3"/>
    <property type="match status" value="1"/>
</dbReference>
<dbReference type="AlphaFoldDB" id="A0A5J9V6M7"/>
<reference evidence="4 5" key="1">
    <citation type="journal article" date="2019" name="Sci. Rep.">
        <title>A high-quality genome of Eragrostis curvula grass provides insights into Poaceae evolution and supports new strategies to enhance forage quality.</title>
        <authorList>
            <person name="Carballo J."/>
            <person name="Santos B.A.C.M."/>
            <person name="Zappacosta D."/>
            <person name="Garbus I."/>
            <person name="Selva J.P."/>
            <person name="Gallo C.A."/>
            <person name="Diaz A."/>
            <person name="Albertini E."/>
            <person name="Caccamo M."/>
            <person name="Echenique V."/>
        </authorList>
    </citation>
    <scope>NUCLEOTIDE SEQUENCE [LARGE SCALE GENOMIC DNA]</scope>
    <source>
        <strain evidence="5">cv. Victoria</strain>
        <tissue evidence="4">Leaf</tissue>
    </source>
</reference>
<evidence type="ECO:0000313" key="5">
    <source>
        <dbReference type="Proteomes" id="UP000324897"/>
    </source>
</evidence>
<dbReference type="Gene3D" id="3.90.70.10">
    <property type="entry name" value="Cysteine proteinases"/>
    <property type="match status" value="1"/>
</dbReference>
<dbReference type="Proteomes" id="UP000324897">
    <property type="component" value="Chromosome 1"/>
</dbReference>
<dbReference type="GO" id="GO:0005829">
    <property type="term" value="C:cytosol"/>
    <property type="evidence" value="ECO:0007669"/>
    <property type="project" value="TreeGrafter"/>
</dbReference>
<feature type="compositionally biased region" description="Basic and acidic residues" evidence="2">
    <location>
        <begin position="774"/>
        <end position="789"/>
    </location>
</feature>
<dbReference type="SUPFAM" id="SSF54001">
    <property type="entry name" value="Cysteine proteinases"/>
    <property type="match status" value="1"/>
</dbReference>
<evidence type="ECO:0000259" key="3">
    <source>
        <dbReference type="PROSITE" id="PS50235"/>
    </source>
</evidence>
<evidence type="ECO:0000256" key="2">
    <source>
        <dbReference type="SAM" id="MobiDB-lite"/>
    </source>
</evidence>
<dbReference type="GO" id="GO:0005634">
    <property type="term" value="C:nucleus"/>
    <property type="evidence" value="ECO:0007669"/>
    <property type="project" value="TreeGrafter"/>
</dbReference>
<dbReference type="Gramene" id="TVU31576">
    <property type="protein sequence ID" value="TVU31576"/>
    <property type="gene ID" value="EJB05_23266"/>
</dbReference>
<protein>
    <recommendedName>
        <fullName evidence="3">USP domain-containing protein</fullName>
    </recommendedName>
</protein>
<evidence type="ECO:0000256" key="1">
    <source>
        <dbReference type="ARBA" id="ARBA00009085"/>
    </source>
</evidence>
<proteinExistence type="inferred from homology"/>
<comment type="similarity">
    <text evidence="1">Belongs to the peptidase C19 family.</text>
</comment>
<keyword evidence="5" id="KW-1185">Reference proteome</keyword>
<feature type="domain" description="USP" evidence="3">
    <location>
        <begin position="443"/>
        <end position="746"/>
    </location>
</feature>
<gene>
    <name evidence="4" type="ORF">EJB05_23266</name>
</gene>
<dbReference type="GO" id="GO:0016579">
    <property type="term" value="P:protein deubiquitination"/>
    <property type="evidence" value="ECO:0007669"/>
    <property type="project" value="InterPro"/>
</dbReference>
<feature type="compositionally biased region" description="Polar residues" evidence="2">
    <location>
        <begin position="879"/>
        <end position="901"/>
    </location>
</feature>
<feature type="compositionally biased region" description="Polar residues" evidence="2">
    <location>
        <begin position="143"/>
        <end position="154"/>
    </location>
</feature>
<dbReference type="InterPro" id="IPR050164">
    <property type="entry name" value="Peptidase_C19"/>
</dbReference>
<feature type="non-terminal residue" evidence="4">
    <location>
        <position position="1"/>
    </location>
</feature>
<dbReference type="InterPro" id="IPR028889">
    <property type="entry name" value="USP"/>
</dbReference>
<evidence type="ECO:0000313" key="4">
    <source>
        <dbReference type="EMBL" id="TVU31576.1"/>
    </source>
</evidence>
<feature type="region of interest" description="Disordered" evidence="2">
    <location>
        <begin position="143"/>
        <end position="165"/>
    </location>
</feature>
<dbReference type="PROSITE" id="PS00973">
    <property type="entry name" value="USP_2"/>
    <property type="match status" value="1"/>
</dbReference>
<dbReference type="GO" id="GO:0004843">
    <property type="term" value="F:cysteine-type deubiquitinase activity"/>
    <property type="evidence" value="ECO:0007669"/>
    <property type="project" value="InterPro"/>
</dbReference>
<comment type="caution">
    <text evidence="4">The sequence shown here is derived from an EMBL/GenBank/DDBJ whole genome shotgun (WGS) entry which is preliminary data.</text>
</comment>
<dbReference type="PANTHER" id="PTHR24006:SF923">
    <property type="entry name" value="USP DOMAIN-CONTAINING PROTEIN"/>
    <property type="match status" value="1"/>
</dbReference>
<dbReference type="InterPro" id="IPR018200">
    <property type="entry name" value="USP_CS"/>
</dbReference>
<name>A0A5J9V6M7_9POAL</name>
<accession>A0A5J9V6M7</accession>
<dbReference type="InterPro" id="IPR038765">
    <property type="entry name" value="Papain-like_cys_pep_sf"/>
</dbReference>
<dbReference type="Pfam" id="PF00443">
    <property type="entry name" value="UCH"/>
    <property type="match status" value="1"/>
</dbReference>
<organism evidence="4 5">
    <name type="scientific">Eragrostis curvula</name>
    <name type="common">weeping love grass</name>
    <dbReference type="NCBI Taxonomy" id="38414"/>
    <lineage>
        <taxon>Eukaryota</taxon>
        <taxon>Viridiplantae</taxon>
        <taxon>Streptophyta</taxon>
        <taxon>Embryophyta</taxon>
        <taxon>Tracheophyta</taxon>
        <taxon>Spermatophyta</taxon>
        <taxon>Magnoliopsida</taxon>
        <taxon>Liliopsida</taxon>
        <taxon>Poales</taxon>
        <taxon>Poaceae</taxon>
        <taxon>PACMAD clade</taxon>
        <taxon>Chloridoideae</taxon>
        <taxon>Eragrostideae</taxon>
        <taxon>Eragrostidinae</taxon>
        <taxon>Eragrostis</taxon>
    </lineage>
</organism>
<dbReference type="InterPro" id="IPR001394">
    <property type="entry name" value="Peptidase_C19_UCH"/>
</dbReference>
<dbReference type="OrthoDB" id="420187at2759"/>
<dbReference type="EMBL" id="RWGY01000011">
    <property type="protein sequence ID" value="TVU31576.1"/>
    <property type="molecule type" value="Genomic_DNA"/>
</dbReference>
<sequence length="954" mass="105397">MAAEAALAPMAAADAAEAVLTPMAAADAAEAVLAPVLIAAAPPVAADGDAVTVVAVLAPTPIAVLQMAADAAETVSIAATPAADDEDAETFAAPADEAVLVQMPVASPPVTANDAEAVVVQMPVSAPSPMTVDDVVPTAVISLSSPEQTSSSVTDDAEDEEVPSQSEIDKAYEYIDALIPKLDGDQKSCGMAIGKNTEDTDHPWAHSMSDDKQPMAAFDEDVQKSETRQSYPSDRSQRTPWFDCDRNEECHDDVADFLGMSPRRCTRRTTMDCRWLMRDKLGEDMYMGSRFCRNCRGIDISEHSLIMISDDESGQSDESEHIDDGDASHFYNQFDNHHIRYGRCHEPFDNHDIRYGRCRDPFDHHDIGNGRCRGRANRRGYPCHCNERRNRNNGYPFHPRFKLYNHMPYPMERWHSPKPDHDRMSGWSSPKPDHEKEKYNVGAGLLNPYRWTCFLNCILQCMVHTVPLVLKLQEADHPDPCPRASIGFCCYCSLKLHANESIKCSGSSFYPLSFVDRLSSISPDFERGVQQDAQEFLRCLLDKLDEASVAPRTLEEPSSTEEGGVAKEVFGGRLKSQLHCRECSHCSDRYEPFLDLSLEVNMVATLVDALESFTKVELIEDVMCDGCKTRVNMEKHLKIEQAPEVLVIHLKRFLNSGHNISKIWDKVEYTLELDIDPFMCSVGDTPQKYDLYGVVEHLGTYARGHYVCYIRSSEDDWYKFDDANVYRCSEANVLDIRSYLLFYVKQGSSQWFSSLLEKEKKIALDGSEDQGPDDFLKDKEESMPSDGKDSSGSLAKPAEENEIGPSFRRDADGSTLSDAPEQVEGSCSLGGISGGTEEISCLTGSGDENGHADGFTYSLEEKKDDNPQGSLLHMKEMEISTQGDNTVTRGGSSGKNDNTFRTVLHEDQNGGSSGAPSGLFSSKKKATVESSNDNHIDEHGIGNSSIRKGKCEQL</sequence>
<dbReference type="PANTHER" id="PTHR24006">
    <property type="entry name" value="UBIQUITIN CARBOXYL-TERMINAL HYDROLASE"/>
    <property type="match status" value="1"/>
</dbReference>
<feature type="region of interest" description="Disordered" evidence="2">
    <location>
        <begin position="764"/>
        <end position="954"/>
    </location>
</feature>